<feature type="domain" description="NAC" evidence="2">
    <location>
        <begin position="1"/>
        <end position="34"/>
    </location>
</feature>
<reference evidence="3 4" key="1">
    <citation type="submission" date="2018-10" db="EMBL/GenBank/DDBJ databases">
        <title>A high-quality apple genome assembly.</title>
        <authorList>
            <person name="Hu J."/>
        </authorList>
    </citation>
    <scope>NUCLEOTIDE SEQUENCE [LARGE SCALE GENOMIC DNA]</scope>
    <source>
        <strain evidence="4">cv. HFTH1</strain>
        <tissue evidence="3">Young leaf</tissue>
    </source>
</reference>
<dbReference type="InterPro" id="IPR003441">
    <property type="entry name" value="NAC-dom"/>
</dbReference>
<dbReference type="EMBL" id="RDQH01000338">
    <property type="protein sequence ID" value="RXH81122.1"/>
    <property type="molecule type" value="Genomic_DNA"/>
</dbReference>
<evidence type="ECO:0000313" key="3">
    <source>
        <dbReference type="EMBL" id="RXH81122.1"/>
    </source>
</evidence>
<protein>
    <recommendedName>
        <fullName evidence="2">NAC domain-containing protein</fullName>
    </recommendedName>
</protein>
<dbReference type="AlphaFoldDB" id="A0A498IG44"/>
<dbReference type="Proteomes" id="UP000290289">
    <property type="component" value="Chromosome 12"/>
</dbReference>
<evidence type="ECO:0000259" key="2">
    <source>
        <dbReference type="PROSITE" id="PS51005"/>
    </source>
</evidence>
<evidence type="ECO:0000256" key="1">
    <source>
        <dbReference type="SAM" id="MobiDB-lite"/>
    </source>
</evidence>
<sequence length="63" mass="7146">MTDWKMHEYKLSNETDPPKKIDGTDMKIYKISRGKTDKKNDNAAKSTIESDQEAIDLPAVSNC</sequence>
<keyword evidence="4" id="KW-1185">Reference proteome</keyword>
<dbReference type="PROSITE" id="PS51005">
    <property type="entry name" value="NAC"/>
    <property type="match status" value="1"/>
</dbReference>
<proteinExistence type="predicted"/>
<accession>A0A498IG44</accession>
<feature type="region of interest" description="Disordered" evidence="1">
    <location>
        <begin position="1"/>
        <end position="25"/>
    </location>
</feature>
<evidence type="ECO:0000313" key="4">
    <source>
        <dbReference type="Proteomes" id="UP000290289"/>
    </source>
</evidence>
<dbReference type="GO" id="GO:0003677">
    <property type="term" value="F:DNA binding"/>
    <property type="evidence" value="ECO:0007669"/>
    <property type="project" value="InterPro"/>
</dbReference>
<name>A0A498IG44_MALDO</name>
<organism evidence="3 4">
    <name type="scientific">Malus domestica</name>
    <name type="common">Apple</name>
    <name type="synonym">Pyrus malus</name>
    <dbReference type="NCBI Taxonomy" id="3750"/>
    <lineage>
        <taxon>Eukaryota</taxon>
        <taxon>Viridiplantae</taxon>
        <taxon>Streptophyta</taxon>
        <taxon>Embryophyta</taxon>
        <taxon>Tracheophyta</taxon>
        <taxon>Spermatophyta</taxon>
        <taxon>Magnoliopsida</taxon>
        <taxon>eudicotyledons</taxon>
        <taxon>Gunneridae</taxon>
        <taxon>Pentapetalae</taxon>
        <taxon>rosids</taxon>
        <taxon>fabids</taxon>
        <taxon>Rosales</taxon>
        <taxon>Rosaceae</taxon>
        <taxon>Amygdaloideae</taxon>
        <taxon>Maleae</taxon>
        <taxon>Malus</taxon>
    </lineage>
</organism>
<dbReference type="GO" id="GO:0006355">
    <property type="term" value="P:regulation of DNA-templated transcription"/>
    <property type="evidence" value="ECO:0007669"/>
    <property type="project" value="InterPro"/>
</dbReference>
<comment type="caution">
    <text evidence="3">The sequence shown here is derived from an EMBL/GenBank/DDBJ whole genome shotgun (WGS) entry which is preliminary data.</text>
</comment>
<gene>
    <name evidence="3" type="ORF">DVH24_005036</name>
</gene>